<dbReference type="AlphaFoldDB" id="A0A6I4TEW2"/>
<dbReference type="Proteomes" id="UP000439522">
    <property type="component" value="Unassembled WGS sequence"/>
</dbReference>
<dbReference type="Gene3D" id="3.90.1280.10">
    <property type="entry name" value="HSP33 redox switch-like"/>
    <property type="match status" value="1"/>
</dbReference>
<dbReference type="PANTHER" id="PTHR30111:SF1">
    <property type="entry name" value="33 KDA CHAPERONIN"/>
    <property type="match status" value="1"/>
</dbReference>
<dbReference type="InterPro" id="IPR023212">
    <property type="entry name" value="Hsp33_helix_hairpin_bin_dom_sf"/>
</dbReference>
<keyword evidence="1" id="KW-0963">Cytoplasm</keyword>
<name>A0A6I4TEW2_9SPHN</name>
<dbReference type="OrthoDB" id="9793753at2"/>
<evidence type="ECO:0000256" key="1">
    <source>
        <dbReference type="ARBA" id="ARBA00022490"/>
    </source>
</evidence>
<evidence type="ECO:0000313" key="6">
    <source>
        <dbReference type="EMBL" id="MXO75603.1"/>
    </source>
</evidence>
<accession>A0A6I4TEW2</accession>
<dbReference type="PANTHER" id="PTHR30111">
    <property type="entry name" value="33 KDA CHAPERONIN"/>
    <property type="match status" value="1"/>
</dbReference>
<dbReference type="GO" id="GO:0051082">
    <property type="term" value="F:unfolded protein binding"/>
    <property type="evidence" value="ECO:0007669"/>
    <property type="project" value="InterPro"/>
</dbReference>
<evidence type="ECO:0000256" key="3">
    <source>
        <dbReference type="ARBA" id="ARBA00023157"/>
    </source>
</evidence>
<sequence>METTDETFADRILGFTIPSRHARGRAVRLDGALGEILAAHAYPPAITHLLAEALVLASLMGSLLKDEEGQLTMQAQTEGGVVRLLVCDWQGGKLRGYVDFDADRLAALGANPSLYALFGNGYLAITFDLADGGRYQGIVPVEGETLAAACERYFSQSEQLPTLIRVGVRASGESVTAGGLLVQHMPDGEEGRERLHARLDHPEWEHIAALAGSTRYGELVDPDLSLEALIWRLFHEEEEVRVQAGAAVSRGCRCSADHYRAVISRFPEEERAAMRNDEGAIIVNCEFCSRQFVIDI</sequence>
<evidence type="ECO:0000256" key="4">
    <source>
        <dbReference type="ARBA" id="ARBA00023186"/>
    </source>
</evidence>
<keyword evidence="5" id="KW-0676">Redox-active center</keyword>
<dbReference type="GO" id="GO:0044183">
    <property type="term" value="F:protein folding chaperone"/>
    <property type="evidence" value="ECO:0007669"/>
    <property type="project" value="TreeGrafter"/>
</dbReference>
<keyword evidence="4" id="KW-0143">Chaperone</keyword>
<dbReference type="PIRSF" id="PIRSF005261">
    <property type="entry name" value="Heat_shock_Hsp33"/>
    <property type="match status" value="1"/>
</dbReference>
<dbReference type="InterPro" id="IPR016153">
    <property type="entry name" value="Heat_shock_Hsp33_N"/>
</dbReference>
<dbReference type="GO" id="GO:0005737">
    <property type="term" value="C:cytoplasm"/>
    <property type="evidence" value="ECO:0007669"/>
    <property type="project" value="InterPro"/>
</dbReference>
<keyword evidence="3" id="KW-1015">Disulfide bond</keyword>
<comment type="caution">
    <text evidence="6">The sequence shown here is derived from an EMBL/GenBank/DDBJ whole genome shotgun (WGS) entry which is preliminary data.</text>
</comment>
<dbReference type="Pfam" id="PF01430">
    <property type="entry name" value="HSP33"/>
    <property type="match status" value="1"/>
</dbReference>
<dbReference type="RefSeq" id="WP_160611228.1">
    <property type="nucleotide sequence ID" value="NZ_WTZA01000001.1"/>
</dbReference>
<organism evidence="6 7">
    <name type="scientific">Tsuneonella aeria</name>
    <dbReference type="NCBI Taxonomy" id="1837929"/>
    <lineage>
        <taxon>Bacteria</taxon>
        <taxon>Pseudomonadati</taxon>
        <taxon>Pseudomonadota</taxon>
        <taxon>Alphaproteobacteria</taxon>
        <taxon>Sphingomonadales</taxon>
        <taxon>Erythrobacteraceae</taxon>
        <taxon>Tsuneonella</taxon>
    </lineage>
</organism>
<proteinExistence type="predicted"/>
<gene>
    <name evidence="6" type="ORF">GRI40_10280</name>
</gene>
<dbReference type="InterPro" id="IPR000397">
    <property type="entry name" value="Heat_shock_Hsp33"/>
</dbReference>
<dbReference type="Gene3D" id="1.10.287.480">
    <property type="entry name" value="helix hairpin bin"/>
    <property type="match status" value="1"/>
</dbReference>
<dbReference type="EMBL" id="WTZA01000001">
    <property type="protein sequence ID" value="MXO75603.1"/>
    <property type="molecule type" value="Genomic_DNA"/>
</dbReference>
<dbReference type="CDD" id="cd00498">
    <property type="entry name" value="Hsp33"/>
    <property type="match status" value="1"/>
</dbReference>
<dbReference type="Gene3D" id="3.55.30.10">
    <property type="entry name" value="Hsp33 domain"/>
    <property type="match status" value="1"/>
</dbReference>
<evidence type="ECO:0000313" key="7">
    <source>
        <dbReference type="Proteomes" id="UP000439522"/>
    </source>
</evidence>
<protein>
    <submittedName>
        <fullName evidence="6">Hsp33 family molecular chaperone HslO</fullName>
    </submittedName>
</protein>
<dbReference type="GO" id="GO:0042026">
    <property type="term" value="P:protein refolding"/>
    <property type="evidence" value="ECO:0007669"/>
    <property type="project" value="TreeGrafter"/>
</dbReference>
<evidence type="ECO:0000256" key="2">
    <source>
        <dbReference type="ARBA" id="ARBA00022833"/>
    </source>
</evidence>
<keyword evidence="7" id="KW-1185">Reference proteome</keyword>
<evidence type="ECO:0000256" key="5">
    <source>
        <dbReference type="ARBA" id="ARBA00023284"/>
    </source>
</evidence>
<dbReference type="InterPro" id="IPR016154">
    <property type="entry name" value="Heat_shock_Hsp33_C"/>
</dbReference>
<keyword evidence="2" id="KW-0862">Zinc</keyword>
<dbReference type="SUPFAM" id="SSF118352">
    <property type="entry name" value="HSP33 redox switch-like"/>
    <property type="match status" value="1"/>
</dbReference>
<reference evidence="6 7" key="1">
    <citation type="submission" date="2019-12" db="EMBL/GenBank/DDBJ databases">
        <title>Genomic-based taxomic classification of the family Erythrobacteraceae.</title>
        <authorList>
            <person name="Xu L."/>
        </authorList>
    </citation>
    <scope>NUCLEOTIDE SEQUENCE [LARGE SCALE GENOMIC DNA]</scope>
    <source>
        <strain evidence="6 7">100921-2</strain>
    </source>
</reference>
<dbReference type="SUPFAM" id="SSF64397">
    <property type="entry name" value="Hsp33 domain"/>
    <property type="match status" value="1"/>
</dbReference>